<dbReference type="GO" id="GO:0009103">
    <property type="term" value="P:lipopolysaccharide biosynthetic process"/>
    <property type="evidence" value="ECO:0007669"/>
    <property type="project" value="TreeGrafter"/>
</dbReference>
<sequence length="388" mass="44007">MKKVLFVHDGPIYTNDDKSIFYGVHYNDTLIQRYSYFGNSVNFLMRRAVVSEKDGQNFSIIKHPAFSFIEVPNFKSIKAYFKKTEAIAIIKKAVDEHDVIILRLPSAIGTIAFEYASSINKPILIEKVACVYDALWNYDWRGRLIASQKMKKYQDILQKASHTIYVTDHFLQSRYPTEGKSIGCSDVIVTDLDDAILNKRIVKIVNLPKVLTIGTVAAIDVPYKGQADVIQAIAILKKQNILFNYKIVGQGDASRLNKIIEQCQVADLVEIVGPLKSAQVFDFLDTIDLYIQPSKTEGLPRAVIEAMSRACPILGSDIAGIPELINKNSLFQAGNISEIVEFLKQLNKSTLEQWARENFIKAATFNMETLNIKREEFYKEFKKDFNLL</sequence>
<evidence type="ECO:0000313" key="4">
    <source>
        <dbReference type="Proteomes" id="UP000244527"/>
    </source>
</evidence>
<dbReference type="EMBL" id="CP020918">
    <property type="protein sequence ID" value="AWG23049.1"/>
    <property type="molecule type" value="Genomic_DNA"/>
</dbReference>
<dbReference type="PANTHER" id="PTHR46401">
    <property type="entry name" value="GLYCOSYLTRANSFERASE WBBK-RELATED"/>
    <property type="match status" value="1"/>
</dbReference>
<keyword evidence="4" id="KW-1185">Reference proteome</keyword>
<dbReference type="CDD" id="cd03801">
    <property type="entry name" value="GT4_PimA-like"/>
    <property type="match status" value="1"/>
</dbReference>
<reference evidence="3 4" key="1">
    <citation type="submission" date="2017-04" db="EMBL/GenBank/DDBJ databases">
        <title>Compelte genome sequence of WV33.</title>
        <authorList>
            <person name="Lee P.C."/>
        </authorList>
    </citation>
    <scope>NUCLEOTIDE SEQUENCE [LARGE SCALE GENOMIC DNA]</scope>
    <source>
        <strain evidence="3 4">WV33</strain>
    </source>
</reference>
<dbReference type="GO" id="GO:0016757">
    <property type="term" value="F:glycosyltransferase activity"/>
    <property type="evidence" value="ECO:0007669"/>
    <property type="project" value="InterPro"/>
</dbReference>
<dbReference type="PANTHER" id="PTHR46401:SF2">
    <property type="entry name" value="GLYCOSYLTRANSFERASE WBBK-RELATED"/>
    <property type="match status" value="1"/>
</dbReference>
<dbReference type="Gene3D" id="3.40.50.2000">
    <property type="entry name" value="Glycogen Phosphorylase B"/>
    <property type="match status" value="2"/>
</dbReference>
<dbReference type="AlphaFoldDB" id="A0A2S1LH54"/>
<gene>
    <name evidence="3" type="ORF">FFWV33_16720</name>
</gene>
<dbReference type="InterPro" id="IPR001296">
    <property type="entry name" value="Glyco_trans_1"/>
</dbReference>
<evidence type="ECO:0000256" key="1">
    <source>
        <dbReference type="ARBA" id="ARBA00022679"/>
    </source>
</evidence>
<protein>
    <recommendedName>
        <fullName evidence="2">Glycosyl transferase family 1 domain-containing protein</fullName>
    </recommendedName>
</protein>
<dbReference type="OrthoDB" id="9795068at2"/>
<keyword evidence="1" id="KW-0808">Transferase</keyword>
<accession>A0A2S1LH54</accession>
<evidence type="ECO:0000313" key="3">
    <source>
        <dbReference type="EMBL" id="AWG23049.1"/>
    </source>
</evidence>
<feature type="domain" description="Glycosyl transferase family 1" evidence="2">
    <location>
        <begin position="221"/>
        <end position="363"/>
    </location>
</feature>
<name>A0A2S1LH54_9FLAO</name>
<dbReference type="SUPFAM" id="SSF53756">
    <property type="entry name" value="UDP-Glycosyltransferase/glycogen phosphorylase"/>
    <property type="match status" value="1"/>
</dbReference>
<evidence type="ECO:0000259" key="2">
    <source>
        <dbReference type="Pfam" id="PF00534"/>
    </source>
</evidence>
<organism evidence="3 4">
    <name type="scientific">Flavobacterium faecale</name>
    <dbReference type="NCBI Taxonomy" id="1355330"/>
    <lineage>
        <taxon>Bacteria</taxon>
        <taxon>Pseudomonadati</taxon>
        <taxon>Bacteroidota</taxon>
        <taxon>Flavobacteriia</taxon>
        <taxon>Flavobacteriales</taxon>
        <taxon>Flavobacteriaceae</taxon>
        <taxon>Flavobacterium</taxon>
    </lineage>
</organism>
<dbReference type="RefSeq" id="WP_108741954.1">
    <property type="nucleotide sequence ID" value="NZ_CP020918.1"/>
</dbReference>
<dbReference type="Pfam" id="PF00534">
    <property type="entry name" value="Glycos_transf_1"/>
    <property type="match status" value="1"/>
</dbReference>
<proteinExistence type="predicted"/>
<dbReference type="KEGG" id="ffa:FFWV33_16720"/>
<dbReference type="Proteomes" id="UP000244527">
    <property type="component" value="Chromosome"/>
</dbReference>